<sequence length="324" mass="37395">SIQASKLTNENLNLNSPVPLINEQTSDSISINNEQSSNSVIDISESFLPIPIPEFGKKIMIVEKQRNTYSKCSGCPWVINATYPKKTGIISITSLYLEHEDHPLDPLTKKFGLTHRTLTEPMLADIEFWTTNGNLNLSNAIQRVKAEQNINYPATNSLVSLFWMMPKQYELYLQYSDIIQYDNTYSTNKFKMALGLFVIVNNNNWSRLIGQMLMNNETLESLEWVFDSLIKGTDVFPSVIIDAAITNIMPNTYHIHCIYHIEQNLLKNLKSKLESEYNDFIKAWYKIRNTISQTEFDYLWDSLLEQYPALASYLNRSLGSQKYR</sequence>
<proteinExistence type="predicted"/>
<accession>A0A9N9IWG3</accession>
<keyword evidence="3" id="KW-1185">Reference proteome</keyword>
<feature type="non-terminal residue" evidence="2">
    <location>
        <position position="324"/>
    </location>
</feature>
<dbReference type="Pfam" id="PF10551">
    <property type="entry name" value="MULE"/>
    <property type="match status" value="1"/>
</dbReference>
<dbReference type="PANTHER" id="PTHR47718">
    <property type="entry name" value="OS01G0519700 PROTEIN"/>
    <property type="match status" value="1"/>
</dbReference>
<evidence type="ECO:0000313" key="3">
    <source>
        <dbReference type="Proteomes" id="UP000789405"/>
    </source>
</evidence>
<dbReference type="Proteomes" id="UP000789405">
    <property type="component" value="Unassembled WGS sequence"/>
</dbReference>
<dbReference type="AlphaFoldDB" id="A0A9N9IWG3"/>
<name>A0A9N9IWG3_9GLOM</name>
<feature type="domain" description="MULE transposase" evidence="1">
    <location>
        <begin position="179"/>
        <end position="264"/>
    </location>
</feature>
<comment type="caution">
    <text evidence="2">The sequence shown here is derived from an EMBL/GenBank/DDBJ whole genome shotgun (WGS) entry which is preliminary data.</text>
</comment>
<gene>
    <name evidence="2" type="ORF">DERYTH_LOCUS17067</name>
</gene>
<reference evidence="2" key="1">
    <citation type="submission" date="2021-06" db="EMBL/GenBank/DDBJ databases">
        <authorList>
            <person name="Kallberg Y."/>
            <person name="Tangrot J."/>
            <person name="Rosling A."/>
        </authorList>
    </citation>
    <scope>NUCLEOTIDE SEQUENCE</scope>
    <source>
        <strain evidence="2">MA453B</strain>
    </source>
</reference>
<organism evidence="2 3">
    <name type="scientific">Dentiscutata erythropus</name>
    <dbReference type="NCBI Taxonomy" id="1348616"/>
    <lineage>
        <taxon>Eukaryota</taxon>
        <taxon>Fungi</taxon>
        <taxon>Fungi incertae sedis</taxon>
        <taxon>Mucoromycota</taxon>
        <taxon>Glomeromycotina</taxon>
        <taxon>Glomeromycetes</taxon>
        <taxon>Diversisporales</taxon>
        <taxon>Gigasporaceae</taxon>
        <taxon>Dentiscutata</taxon>
    </lineage>
</organism>
<dbReference type="OrthoDB" id="2440346at2759"/>
<evidence type="ECO:0000259" key="1">
    <source>
        <dbReference type="Pfam" id="PF10551"/>
    </source>
</evidence>
<dbReference type="EMBL" id="CAJVPY010015647">
    <property type="protein sequence ID" value="CAG8752902.1"/>
    <property type="molecule type" value="Genomic_DNA"/>
</dbReference>
<protein>
    <submittedName>
        <fullName evidence="2">20050_t:CDS:1</fullName>
    </submittedName>
</protein>
<dbReference type="PANTHER" id="PTHR47718:SF6">
    <property type="entry name" value="PROTEIN FAR1-RELATED SEQUENCE"/>
    <property type="match status" value="1"/>
</dbReference>
<evidence type="ECO:0000313" key="2">
    <source>
        <dbReference type="EMBL" id="CAG8752902.1"/>
    </source>
</evidence>
<dbReference type="InterPro" id="IPR018289">
    <property type="entry name" value="MULE_transposase_dom"/>
</dbReference>